<dbReference type="EMBL" id="BARU01016924">
    <property type="protein sequence ID" value="GAH54207.1"/>
    <property type="molecule type" value="Genomic_DNA"/>
</dbReference>
<sequence length="97" mass="11227">MRKLSLSNYVFNVPDQKGVLQFITYDFHKSLEGILPHPNLGLNGPELIKAMEVVEKVQKAGDEILLNDDDYKLIIETCKKFRGFTKNDHEFLKRIYG</sequence>
<proteinExistence type="predicted"/>
<protein>
    <submittedName>
        <fullName evidence="1">Uncharacterized protein</fullName>
    </submittedName>
</protein>
<gene>
    <name evidence="1" type="ORF">S03H2_28097</name>
</gene>
<feature type="non-terminal residue" evidence="1">
    <location>
        <position position="97"/>
    </location>
</feature>
<dbReference type="AlphaFoldDB" id="X1GAE5"/>
<accession>X1GAE5</accession>
<reference evidence="1" key="1">
    <citation type="journal article" date="2014" name="Front. Microbiol.">
        <title>High frequency of phylogenetically diverse reductive dehalogenase-homologous genes in deep subseafloor sedimentary metagenomes.</title>
        <authorList>
            <person name="Kawai M."/>
            <person name="Futagami T."/>
            <person name="Toyoda A."/>
            <person name="Takaki Y."/>
            <person name="Nishi S."/>
            <person name="Hori S."/>
            <person name="Arai W."/>
            <person name="Tsubouchi T."/>
            <person name="Morono Y."/>
            <person name="Uchiyama I."/>
            <person name="Ito T."/>
            <person name="Fujiyama A."/>
            <person name="Inagaki F."/>
            <person name="Takami H."/>
        </authorList>
    </citation>
    <scope>NUCLEOTIDE SEQUENCE</scope>
    <source>
        <strain evidence="1">Expedition CK06-06</strain>
    </source>
</reference>
<comment type="caution">
    <text evidence="1">The sequence shown here is derived from an EMBL/GenBank/DDBJ whole genome shotgun (WGS) entry which is preliminary data.</text>
</comment>
<name>X1GAE5_9ZZZZ</name>
<organism evidence="1">
    <name type="scientific">marine sediment metagenome</name>
    <dbReference type="NCBI Taxonomy" id="412755"/>
    <lineage>
        <taxon>unclassified sequences</taxon>
        <taxon>metagenomes</taxon>
        <taxon>ecological metagenomes</taxon>
    </lineage>
</organism>
<evidence type="ECO:0000313" key="1">
    <source>
        <dbReference type="EMBL" id="GAH54207.1"/>
    </source>
</evidence>